<feature type="transmembrane region" description="Helical" evidence="1">
    <location>
        <begin position="414"/>
        <end position="434"/>
    </location>
</feature>
<dbReference type="HOGENOM" id="CLU_624181_0_0_1"/>
<feature type="transmembrane region" description="Helical" evidence="1">
    <location>
        <begin position="209"/>
        <end position="232"/>
    </location>
</feature>
<dbReference type="EMBL" id="AKIJ01000002">
    <property type="protein sequence ID" value="KFG26518.1"/>
    <property type="molecule type" value="Genomic_DNA"/>
</dbReference>
<organism evidence="2 3">
    <name type="scientific">Nematocida ausubeli (strain ATCC PRA-371 / ERTm2)</name>
    <name type="common">Nematode killer fungus</name>
    <dbReference type="NCBI Taxonomy" id="1913371"/>
    <lineage>
        <taxon>Eukaryota</taxon>
        <taxon>Fungi</taxon>
        <taxon>Fungi incertae sedis</taxon>
        <taxon>Microsporidia</taxon>
        <taxon>Nematocida</taxon>
    </lineage>
</organism>
<feature type="transmembrane region" description="Helical" evidence="1">
    <location>
        <begin position="368"/>
        <end position="394"/>
    </location>
</feature>
<proteinExistence type="predicted"/>
<sequence>MVGEQAGSQSSAAADIASQIVAIPRQNIYVHKFDFMKILSVLFESVYAPVGTGASSDFYGVRAFEAGLLAMLFFVIILRLFEFHNNKPIVDLELEKFRGEYTTCFIMDERQAELRNKMNKTLFTIIDEKKIRGETSTFDVTDVVDGIGHELSNEASALSMPEYLSKKFSKNSSSFTKTALSFAITIVFFIRATGVCSNAWTAMLSSNSFLAAAILCLQMIIQMFLFIILLILIFDKSGIFVATLTTMLTSMLSYGILAPSNGFQQGFIQLLFAMFSSEMIKNCLFSVLGIILHSLVTILFKLTTSKTADLVFSIQGADFCRLAIATKKIAEYTKEVEKIPGTIPSEIDDTLINDLVGLEVCMAMPGNFLAFLMFVIASYVIIFEVDMSVIYFILTKAPHVGPFAYIRNNIVTRWITITKIIAYIACFVGSVLIFKCNPM</sequence>
<accession>A0A086J300</accession>
<evidence type="ECO:0000256" key="1">
    <source>
        <dbReference type="SAM" id="Phobius"/>
    </source>
</evidence>
<keyword evidence="3" id="KW-1185">Reference proteome</keyword>
<evidence type="ECO:0000313" key="3">
    <source>
        <dbReference type="Proteomes" id="UP000054524"/>
    </source>
</evidence>
<protein>
    <submittedName>
        <fullName evidence="2">Uncharacterized protein</fullName>
    </submittedName>
</protein>
<feature type="transmembrane region" description="Helical" evidence="1">
    <location>
        <begin position="239"/>
        <end position="259"/>
    </location>
</feature>
<feature type="transmembrane region" description="Helical" evidence="1">
    <location>
        <begin position="59"/>
        <end position="81"/>
    </location>
</feature>
<gene>
    <name evidence="2" type="ORF">NESG_00666</name>
</gene>
<reference evidence="2 3" key="1">
    <citation type="journal article" date="2014" name="Genome Announc.">
        <title>Genome Sequence of the Microsporidian Species Nematocida sp1 Strain ERTm6 (ATCC PRA-372).</title>
        <authorList>
            <person name="Bakowski M.A."/>
            <person name="Priest M."/>
            <person name="Young S."/>
            <person name="Cuomo C.A."/>
            <person name="Troemel E.R."/>
        </authorList>
    </citation>
    <scope>NUCLEOTIDE SEQUENCE [LARGE SCALE GENOMIC DNA]</scope>
    <source>
        <strain evidence="2 3">ERTm6</strain>
    </source>
</reference>
<feature type="transmembrane region" description="Helical" evidence="1">
    <location>
        <begin position="279"/>
        <end position="300"/>
    </location>
</feature>
<evidence type="ECO:0000313" key="2">
    <source>
        <dbReference type="EMBL" id="KFG26518.1"/>
    </source>
</evidence>
<keyword evidence="1" id="KW-1133">Transmembrane helix</keyword>
<keyword evidence="1" id="KW-0812">Transmembrane</keyword>
<dbReference type="GeneID" id="77675639"/>
<dbReference type="RefSeq" id="XP_052905073.1">
    <property type="nucleotide sequence ID" value="XM_053048313.1"/>
</dbReference>
<comment type="caution">
    <text evidence="2">The sequence shown here is derived from an EMBL/GenBank/DDBJ whole genome shotgun (WGS) entry which is preliminary data.</text>
</comment>
<dbReference type="AlphaFoldDB" id="A0A086J300"/>
<feature type="transmembrane region" description="Helical" evidence="1">
    <location>
        <begin position="179"/>
        <end position="203"/>
    </location>
</feature>
<keyword evidence="1" id="KW-0472">Membrane</keyword>
<dbReference type="Proteomes" id="UP000054524">
    <property type="component" value="Unassembled WGS sequence"/>
</dbReference>
<name>A0A086J300_NEMA1</name>